<organism evidence="1 2">
    <name type="scientific">Ramularia collo-cygni</name>
    <dbReference type="NCBI Taxonomy" id="112498"/>
    <lineage>
        <taxon>Eukaryota</taxon>
        <taxon>Fungi</taxon>
        <taxon>Dikarya</taxon>
        <taxon>Ascomycota</taxon>
        <taxon>Pezizomycotina</taxon>
        <taxon>Dothideomycetes</taxon>
        <taxon>Dothideomycetidae</taxon>
        <taxon>Mycosphaerellales</taxon>
        <taxon>Mycosphaerellaceae</taxon>
        <taxon>Ramularia</taxon>
    </lineage>
</organism>
<dbReference type="STRING" id="112498.A0A2D3VKS2"/>
<sequence>MMSAANGIWTKASAQRNIDDYCKQSAAHAGGDLPKQGRSFSQIFNDGTPGRVEVTTEWPVGSRSYQVFQEECQYYLSVLNNGCSLPGDDNSMNWKHGGSISDGNRVKYTITPTQDRPSPPRSPVGRCNAKYRPWAYNWDVWGGGFESSNKGKELERQIRGCGAVTAWKFDYFDTPAADGTEWHASGTLPITISNHCLAKAVKSAGGFKSNC</sequence>
<protein>
    <submittedName>
        <fullName evidence="1">Uncharacterized protein</fullName>
    </submittedName>
</protein>
<dbReference type="RefSeq" id="XP_023631904.1">
    <property type="nucleotide sequence ID" value="XM_023776136.1"/>
</dbReference>
<dbReference type="GeneID" id="35605945"/>
<proteinExistence type="predicted"/>
<dbReference type="Pfam" id="PF18647">
    <property type="entry name" value="Fungal_lectin_2"/>
    <property type="match status" value="1"/>
</dbReference>
<evidence type="ECO:0000313" key="2">
    <source>
        <dbReference type="Proteomes" id="UP000225277"/>
    </source>
</evidence>
<accession>A0A2D3VKS2</accession>
<gene>
    <name evidence="1" type="ORF">RCC_10910</name>
</gene>
<dbReference type="Proteomes" id="UP000225277">
    <property type="component" value="Unassembled WGS sequence"/>
</dbReference>
<reference evidence="1 2" key="1">
    <citation type="submission" date="2016-03" db="EMBL/GenBank/DDBJ databases">
        <authorList>
            <person name="Ploux O."/>
        </authorList>
    </citation>
    <scope>NUCLEOTIDE SEQUENCE [LARGE SCALE GENOMIC DNA]</scope>
    <source>
        <strain evidence="1 2">URUG2</strain>
    </source>
</reference>
<dbReference type="OrthoDB" id="21678at2759"/>
<name>A0A2D3VKS2_9PEZI</name>
<keyword evidence="2" id="KW-1185">Reference proteome</keyword>
<dbReference type="EMBL" id="FJUY01000025">
    <property type="protein sequence ID" value="CZT25181.1"/>
    <property type="molecule type" value="Genomic_DNA"/>
</dbReference>
<dbReference type="AlphaFoldDB" id="A0A2D3VKS2"/>
<evidence type="ECO:0000313" key="1">
    <source>
        <dbReference type="EMBL" id="CZT25181.1"/>
    </source>
</evidence>